<dbReference type="InterPro" id="IPR032819">
    <property type="entry name" value="TruB_C"/>
</dbReference>
<dbReference type="Pfam" id="PF16198">
    <property type="entry name" value="TruB_C_2"/>
    <property type="match status" value="1"/>
</dbReference>
<proteinExistence type="inferred from homology"/>
<dbReference type="InterPro" id="IPR002478">
    <property type="entry name" value="PUA"/>
</dbReference>
<evidence type="ECO:0000256" key="4">
    <source>
        <dbReference type="SAM" id="MobiDB-lite"/>
    </source>
</evidence>
<dbReference type="GO" id="GO:0009982">
    <property type="term" value="F:pseudouridine synthase activity"/>
    <property type="evidence" value="ECO:0007669"/>
    <property type="project" value="InterPro"/>
</dbReference>
<dbReference type="GO" id="GO:0031118">
    <property type="term" value="P:rRNA pseudouridine synthesis"/>
    <property type="evidence" value="ECO:0007669"/>
    <property type="project" value="TreeGrafter"/>
</dbReference>
<organism evidence="5">
    <name type="scientific">Cyprideis torosa</name>
    <dbReference type="NCBI Taxonomy" id="163714"/>
    <lineage>
        <taxon>Eukaryota</taxon>
        <taxon>Metazoa</taxon>
        <taxon>Ecdysozoa</taxon>
        <taxon>Arthropoda</taxon>
        <taxon>Crustacea</taxon>
        <taxon>Oligostraca</taxon>
        <taxon>Ostracoda</taxon>
        <taxon>Podocopa</taxon>
        <taxon>Podocopida</taxon>
        <taxon>Cytherocopina</taxon>
        <taxon>Cytheroidea</taxon>
        <taxon>Cytherideidae</taxon>
        <taxon>Cyprideis</taxon>
    </lineage>
</organism>
<comment type="catalytic activity">
    <reaction evidence="1">
        <text>a uridine in RNA = a pseudouridine in RNA</text>
        <dbReference type="Rhea" id="RHEA:48348"/>
        <dbReference type="Rhea" id="RHEA-COMP:12068"/>
        <dbReference type="Rhea" id="RHEA-COMP:12069"/>
        <dbReference type="ChEBI" id="CHEBI:65314"/>
        <dbReference type="ChEBI" id="CHEBI:65315"/>
    </reaction>
</comment>
<dbReference type="GO" id="GO:0003723">
    <property type="term" value="F:RNA binding"/>
    <property type="evidence" value="ECO:0007669"/>
    <property type="project" value="InterPro"/>
</dbReference>
<dbReference type="FunFam" id="3.30.2350.10:FF:000001">
    <property type="entry name" value="H/ACA ribonucleoprotein complex subunit CBF5"/>
    <property type="match status" value="1"/>
</dbReference>
<dbReference type="NCBIfam" id="NF003280">
    <property type="entry name" value="PRK04270.1"/>
    <property type="match status" value="1"/>
</dbReference>
<feature type="region of interest" description="Disordered" evidence="4">
    <location>
        <begin position="409"/>
        <end position="522"/>
    </location>
</feature>
<dbReference type="InterPro" id="IPR002501">
    <property type="entry name" value="PsdUridine_synth_N"/>
</dbReference>
<dbReference type="Pfam" id="PF08068">
    <property type="entry name" value="DKCLD"/>
    <property type="match status" value="1"/>
</dbReference>
<dbReference type="NCBIfam" id="TIGR00451">
    <property type="entry name" value="unchar_dom_2"/>
    <property type="match status" value="1"/>
</dbReference>
<dbReference type="PANTHER" id="PTHR23127">
    <property type="entry name" value="CENTROMERE/MICROTUBULE BINDING PROTEIN CBF5"/>
    <property type="match status" value="1"/>
</dbReference>
<dbReference type="EMBL" id="OB660929">
    <property type="protein sequence ID" value="CAD7226772.1"/>
    <property type="molecule type" value="Genomic_DNA"/>
</dbReference>
<dbReference type="OrthoDB" id="10250002at2759"/>
<gene>
    <name evidence="5" type="ORF">CTOB1V02_LOCUS4687</name>
</gene>
<dbReference type="Pfam" id="PF01472">
    <property type="entry name" value="PUA"/>
    <property type="match status" value="1"/>
</dbReference>
<feature type="compositionally biased region" description="Acidic residues" evidence="4">
    <location>
        <begin position="447"/>
        <end position="461"/>
    </location>
</feature>
<dbReference type="CDD" id="cd02572">
    <property type="entry name" value="PseudoU_synth_hDyskerin"/>
    <property type="match status" value="1"/>
</dbReference>
<dbReference type="SMART" id="SM00359">
    <property type="entry name" value="PUA"/>
    <property type="match status" value="1"/>
</dbReference>
<dbReference type="SUPFAM" id="SSF88697">
    <property type="entry name" value="PUA domain-like"/>
    <property type="match status" value="1"/>
</dbReference>
<dbReference type="Pfam" id="PF01509">
    <property type="entry name" value="TruB_N"/>
    <property type="match status" value="1"/>
</dbReference>
<dbReference type="AlphaFoldDB" id="A0A7R8ZK16"/>
<dbReference type="GO" id="GO:0031429">
    <property type="term" value="C:box H/ACA snoRNP complex"/>
    <property type="evidence" value="ECO:0007669"/>
    <property type="project" value="TreeGrafter"/>
</dbReference>
<sequence>MDEVKKRKKKSVVVDGEFVIEPSDVKPKIDTSKWPLLLKNFEKLNIRTNHFTPLPNGSSPLQRPIGEHIKAGFINLDKPANPSSHEVVAWLKRILRVEKTGHSGTLDPKVTGCLIVCIDRATRLVKSQQGAGKEYVSIFKLHTPVEDVNLIEQKLQKLKGALFQRPPLISAVKRQLRVRTVYESKLIEVNAKRDMGIFWVSCEAGTYVRTICVHLGLFLGVGGQMAELRRVRSGIQCEGEGMVTMHDVMDAQWLYDNHKDERYLRKCIQPLEALLVKHKRIFIKDSAVNAVCYGAKILLPGVLRYEEGIELNEEIVIVSTKGEAVALAIALMTTSTMYSCDHGVVAKIKRVIMERDTYPRKWGLGPTASQKKVMILKGQLDKRGKPNENTPKEWLDRFKPVKILKEVKKEPMEASEVTSEATEVSSEATGESPPKKKKQKRKHSAEGELDESQTEPATEEEEGKRKKKKKKKMKEEEDGATADVSMSTSTAEESAVENGQEEVSPKKKKKKKKSQADLEDVD</sequence>
<reference evidence="5" key="1">
    <citation type="submission" date="2020-11" db="EMBL/GenBank/DDBJ databases">
        <authorList>
            <person name="Tran Van P."/>
        </authorList>
    </citation>
    <scope>NUCLEOTIDE SEQUENCE</scope>
</reference>
<dbReference type="Gene3D" id="3.30.2350.10">
    <property type="entry name" value="Pseudouridine synthase"/>
    <property type="match status" value="1"/>
</dbReference>
<dbReference type="GO" id="GO:1990481">
    <property type="term" value="P:mRNA pseudouridine synthesis"/>
    <property type="evidence" value="ECO:0007669"/>
    <property type="project" value="TreeGrafter"/>
</dbReference>
<evidence type="ECO:0000256" key="2">
    <source>
        <dbReference type="ARBA" id="ARBA00008999"/>
    </source>
</evidence>
<dbReference type="InterPro" id="IPR036974">
    <property type="entry name" value="PUA_sf"/>
</dbReference>
<dbReference type="InterPro" id="IPR020103">
    <property type="entry name" value="PsdUridine_synth_cat_dom_sf"/>
</dbReference>
<name>A0A7R8ZK16_9CRUS</name>
<dbReference type="InterPro" id="IPR012960">
    <property type="entry name" value="Dyskerin-like"/>
</dbReference>
<dbReference type="PROSITE" id="PS50890">
    <property type="entry name" value="PUA"/>
    <property type="match status" value="1"/>
</dbReference>
<dbReference type="PANTHER" id="PTHR23127:SF0">
    <property type="entry name" value="H_ACA RIBONUCLEOPROTEIN COMPLEX SUBUNIT DKC1"/>
    <property type="match status" value="1"/>
</dbReference>
<dbReference type="InterPro" id="IPR004521">
    <property type="entry name" value="Uncharacterised_CHP00451"/>
</dbReference>
<dbReference type="Gene3D" id="2.30.130.10">
    <property type="entry name" value="PUA domain"/>
    <property type="match status" value="1"/>
</dbReference>
<dbReference type="GO" id="GO:0000495">
    <property type="term" value="P:box H/ACA sno(s)RNA 3'-end processing"/>
    <property type="evidence" value="ECO:0007669"/>
    <property type="project" value="TreeGrafter"/>
</dbReference>
<dbReference type="CDD" id="cd21148">
    <property type="entry name" value="PUA_Cbf5"/>
    <property type="match status" value="1"/>
</dbReference>
<accession>A0A7R8ZK16</accession>
<evidence type="ECO:0000256" key="1">
    <source>
        <dbReference type="ARBA" id="ARBA00000073"/>
    </source>
</evidence>
<evidence type="ECO:0000256" key="3">
    <source>
        <dbReference type="ARBA" id="ARBA00023235"/>
    </source>
</evidence>
<comment type="similarity">
    <text evidence="2">Belongs to the pseudouridine synthase TruB family.</text>
</comment>
<dbReference type="SMART" id="SM01136">
    <property type="entry name" value="DKCLD"/>
    <property type="match status" value="1"/>
</dbReference>
<dbReference type="InterPro" id="IPR004802">
    <property type="entry name" value="tRNA_PsdUridine_synth_B_fam"/>
</dbReference>
<dbReference type="InterPro" id="IPR015947">
    <property type="entry name" value="PUA-like_sf"/>
</dbReference>
<protein>
    <submittedName>
        <fullName evidence="5">Uncharacterized protein</fullName>
    </submittedName>
</protein>
<dbReference type="NCBIfam" id="TIGR00425">
    <property type="entry name" value="CBF5"/>
    <property type="match status" value="1"/>
</dbReference>
<feature type="compositionally biased region" description="Low complexity" evidence="4">
    <location>
        <begin position="414"/>
        <end position="432"/>
    </location>
</feature>
<dbReference type="SUPFAM" id="SSF55120">
    <property type="entry name" value="Pseudouridine synthase"/>
    <property type="match status" value="1"/>
</dbReference>
<keyword evidence="3" id="KW-0413">Isomerase</keyword>
<dbReference type="GO" id="GO:0031120">
    <property type="term" value="P:snRNA pseudouridine synthesis"/>
    <property type="evidence" value="ECO:0007669"/>
    <property type="project" value="TreeGrafter"/>
</dbReference>
<evidence type="ECO:0000313" key="5">
    <source>
        <dbReference type="EMBL" id="CAD7226772.1"/>
    </source>
</evidence>